<dbReference type="EMBL" id="BDDD01000032">
    <property type="protein sequence ID" value="GAV57435.1"/>
    <property type="molecule type" value="Genomic_DNA"/>
</dbReference>
<sequence>QKKWVEDDYIFRFTILNAMKNSLFNVFHIHFTALELWNKLQRRYVNEDAGKKSFPVNMYIDYKMDDSKSVTDQVYELCDIAIECAVTGESISETFQVSIIIGRFPSSWNDYQKVLKHKKKSLNMDQLLQHIQTESEAHKRDKIVNQEKDEKVHNVEGPASISSKPKNKFQKCKNDSSNKKKKRDNPNTREYNHKKKKDLAFYVEKWDIVQKYVVFVRGRKQQRQMW</sequence>
<feature type="region of interest" description="Disordered" evidence="1">
    <location>
        <begin position="135"/>
        <end position="192"/>
    </location>
</feature>
<dbReference type="AlphaFoldDB" id="A0A1Q3AP85"/>
<dbReference type="Pfam" id="PF14223">
    <property type="entry name" value="Retrotran_gag_2"/>
    <property type="match status" value="1"/>
</dbReference>
<comment type="caution">
    <text evidence="2">The sequence shown here is derived from an EMBL/GenBank/DDBJ whole genome shotgun (WGS) entry which is preliminary data.</text>
</comment>
<evidence type="ECO:0000313" key="3">
    <source>
        <dbReference type="Proteomes" id="UP000187406"/>
    </source>
</evidence>
<reference evidence="3" key="1">
    <citation type="submission" date="2016-04" db="EMBL/GenBank/DDBJ databases">
        <title>Cephalotus genome sequencing.</title>
        <authorList>
            <person name="Fukushima K."/>
            <person name="Hasebe M."/>
            <person name="Fang X."/>
        </authorList>
    </citation>
    <scope>NUCLEOTIDE SEQUENCE [LARGE SCALE GENOMIC DNA]</scope>
    <source>
        <strain evidence="3">cv. St1</strain>
    </source>
</reference>
<keyword evidence="3" id="KW-1185">Reference proteome</keyword>
<feature type="compositionally biased region" description="Basic and acidic residues" evidence="1">
    <location>
        <begin position="135"/>
        <end position="154"/>
    </location>
</feature>
<organism evidence="2 3">
    <name type="scientific">Cephalotus follicularis</name>
    <name type="common">Albany pitcher plant</name>
    <dbReference type="NCBI Taxonomy" id="3775"/>
    <lineage>
        <taxon>Eukaryota</taxon>
        <taxon>Viridiplantae</taxon>
        <taxon>Streptophyta</taxon>
        <taxon>Embryophyta</taxon>
        <taxon>Tracheophyta</taxon>
        <taxon>Spermatophyta</taxon>
        <taxon>Magnoliopsida</taxon>
        <taxon>eudicotyledons</taxon>
        <taxon>Gunneridae</taxon>
        <taxon>Pentapetalae</taxon>
        <taxon>rosids</taxon>
        <taxon>fabids</taxon>
        <taxon>Oxalidales</taxon>
        <taxon>Cephalotaceae</taxon>
        <taxon>Cephalotus</taxon>
    </lineage>
</organism>
<gene>
    <name evidence="2" type="ORF">CFOL_v3_00972</name>
</gene>
<dbReference type="Proteomes" id="UP000187406">
    <property type="component" value="Unassembled WGS sequence"/>
</dbReference>
<name>A0A1Q3AP85_CEPFO</name>
<dbReference type="OrthoDB" id="1298798at2759"/>
<evidence type="ECO:0000313" key="2">
    <source>
        <dbReference type="EMBL" id="GAV57435.1"/>
    </source>
</evidence>
<protein>
    <submittedName>
        <fullName evidence="2">UBN2_2 domain-containing protein</fullName>
    </submittedName>
</protein>
<evidence type="ECO:0000256" key="1">
    <source>
        <dbReference type="SAM" id="MobiDB-lite"/>
    </source>
</evidence>
<feature type="compositionally biased region" description="Basic and acidic residues" evidence="1">
    <location>
        <begin position="172"/>
        <end position="191"/>
    </location>
</feature>
<accession>A0A1Q3AP85</accession>
<proteinExistence type="predicted"/>
<dbReference type="PANTHER" id="PTHR47592:SF27">
    <property type="entry name" value="OS08G0421700 PROTEIN"/>
    <property type="match status" value="1"/>
</dbReference>
<feature type="non-terminal residue" evidence="2">
    <location>
        <position position="1"/>
    </location>
</feature>
<dbReference type="InParanoid" id="A0A1Q3AP85"/>
<dbReference type="PANTHER" id="PTHR47592">
    <property type="entry name" value="PBF68 PROTEIN"/>
    <property type="match status" value="1"/>
</dbReference>